<evidence type="ECO:0000313" key="5">
    <source>
        <dbReference type="Proteomes" id="UP001295423"/>
    </source>
</evidence>
<dbReference type="InterPro" id="IPR040079">
    <property type="entry name" value="Glutathione_S-Trfase"/>
</dbReference>
<dbReference type="PANTHER" id="PTHR43968:SF6">
    <property type="entry name" value="GLUTATHIONE S-TRANSFERASE OMEGA"/>
    <property type="match status" value="1"/>
</dbReference>
<dbReference type="Gene3D" id="1.20.1050.10">
    <property type="match status" value="1"/>
</dbReference>
<dbReference type="Proteomes" id="UP001295423">
    <property type="component" value="Unassembled WGS sequence"/>
</dbReference>
<dbReference type="InterPro" id="IPR036282">
    <property type="entry name" value="Glutathione-S-Trfase_C_sf"/>
</dbReference>
<dbReference type="CDD" id="cd00299">
    <property type="entry name" value="GST_C_family"/>
    <property type="match status" value="1"/>
</dbReference>
<dbReference type="GO" id="GO:0005737">
    <property type="term" value="C:cytoplasm"/>
    <property type="evidence" value="ECO:0007669"/>
    <property type="project" value="TreeGrafter"/>
</dbReference>
<proteinExistence type="predicted"/>
<protein>
    <recommendedName>
        <fullName evidence="6">Glutathione transferase</fullName>
    </recommendedName>
</protein>
<name>A0AAD2FPL5_9STRA</name>
<evidence type="ECO:0000313" key="4">
    <source>
        <dbReference type="EMBL" id="CAJ1948519.1"/>
    </source>
</evidence>
<dbReference type="InterPro" id="IPR004045">
    <property type="entry name" value="Glutathione_S-Trfase_N"/>
</dbReference>
<dbReference type="SUPFAM" id="SSF47616">
    <property type="entry name" value="GST C-terminal domain-like"/>
    <property type="match status" value="1"/>
</dbReference>
<dbReference type="SUPFAM" id="SSF52833">
    <property type="entry name" value="Thioredoxin-like"/>
    <property type="match status" value="1"/>
</dbReference>
<dbReference type="SFLD" id="SFLDG00358">
    <property type="entry name" value="Main_(cytGST)"/>
    <property type="match status" value="1"/>
</dbReference>
<feature type="compositionally biased region" description="Polar residues" evidence="1">
    <location>
        <begin position="294"/>
        <end position="304"/>
    </location>
</feature>
<evidence type="ECO:0008006" key="6">
    <source>
        <dbReference type="Google" id="ProtNLM"/>
    </source>
</evidence>
<evidence type="ECO:0000259" key="3">
    <source>
        <dbReference type="PROSITE" id="PS50405"/>
    </source>
</evidence>
<comment type="caution">
    <text evidence="4">The sequence shown here is derived from an EMBL/GenBank/DDBJ whole genome shotgun (WGS) entry which is preliminary data.</text>
</comment>
<feature type="domain" description="GST N-terminal" evidence="2">
    <location>
        <begin position="43"/>
        <end position="149"/>
    </location>
</feature>
<organism evidence="4 5">
    <name type="scientific">Cylindrotheca closterium</name>
    <dbReference type="NCBI Taxonomy" id="2856"/>
    <lineage>
        <taxon>Eukaryota</taxon>
        <taxon>Sar</taxon>
        <taxon>Stramenopiles</taxon>
        <taxon>Ochrophyta</taxon>
        <taxon>Bacillariophyta</taxon>
        <taxon>Bacillariophyceae</taxon>
        <taxon>Bacillariophycidae</taxon>
        <taxon>Bacillariales</taxon>
        <taxon>Bacillariaceae</taxon>
        <taxon>Cylindrotheca</taxon>
    </lineage>
</organism>
<dbReference type="Gene3D" id="3.40.30.10">
    <property type="entry name" value="Glutaredoxin"/>
    <property type="match status" value="1"/>
</dbReference>
<dbReference type="SFLD" id="SFLDS00019">
    <property type="entry name" value="Glutathione_Transferase_(cytos"/>
    <property type="match status" value="1"/>
</dbReference>
<sequence>MMASTTKAAQFEGDALWPLAWKESFGEQTIRQRSYGATDTTTTATTLFCSWFCPFAQRAWIALEEKDVPYRYQEINPYEVDPTEIGGYTKKPLPLEEKGKKYPGFLDCSPRGLVPALQVDGEDHTENVERVWESLPIIEYIDERFETDASLMPKSPIQRAQARIWADFVTARVQKAYYTMLMDQDPDGQQKAKDNFRKEVATFSNAMAPLSEGPYFFGSHFTLVDIALAPFWQRFLWVGKHYRGLDVDGEDATDRVKEWWKAVSERPSVQRTMVGKERLIASYKQYSTNEGTSDYAQGVQSGLTSKKRQKTTTTTAGN</sequence>
<dbReference type="PROSITE" id="PS50404">
    <property type="entry name" value="GST_NTER"/>
    <property type="match status" value="1"/>
</dbReference>
<dbReference type="EMBL" id="CAKOGP040001747">
    <property type="protein sequence ID" value="CAJ1948519.1"/>
    <property type="molecule type" value="Genomic_DNA"/>
</dbReference>
<dbReference type="AlphaFoldDB" id="A0AAD2FPL5"/>
<gene>
    <name evidence="4" type="ORF">CYCCA115_LOCUS11657</name>
</gene>
<reference evidence="4" key="1">
    <citation type="submission" date="2023-08" db="EMBL/GenBank/DDBJ databases">
        <authorList>
            <person name="Audoor S."/>
            <person name="Bilcke G."/>
        </authorList>
    </citation>
    <scope>NUCLEOTIDE SEQUENCE</scope>
</reference>
<dbReference type="PANTHER" id="PTHR43968">
    <property type="match status" value="1"/>
</dbReference>
<dbReference type="InterPro" id="IPR036249">
    <property type="entry name" value="Thioredoxin-like_sf"/>
</dbReference>
<dbReference type="Pfam" id="PF13410">
    <property type="entry name" value="GST_C_2"/>
    <property type="match status" value="1"/>
</dbReference>
<dbReference type="PROSITE" id="PS50405">
    <property type="entry name" value="GST_CTER"/>
    <property type="match status" value="1"/>
</dbReference>
<dbReference type="InterPro" id="IPR050983">
    <property type="entry name" value="GST_Omega/HSP26"/>
</dbReference>
<accession>A0AAD2FPL5</accession>
<feature type="domain" description="GST C-terminal" evidence="3">
    <location>
        <begin position="155"/>
        <end position="283"/>
    </location>
</feature>
<evidence type="ECO:0000256" key="1">
    <source>
        <dbReference type="SAM" id="MobiDB-lite"/>
    </source>
</evidence>
<dbReference type="Pfam" id="PF13409">
    <property type="entry name" value="GST_N_2"/>
    <property type="match status" value="1"/>
</dbReference>
<dbReference type="CDD" id="cd00570">
    <property type="entry name" value="GST_N_family"/>
    <property type="match status" value="1"/>
</dbReference>
<dbReference type="InterPro" id="IPR010987">
    <property type="entry name" value="Glutathione-S-Trfase_C-like"/>
</dbReference>
<evidence type="ECO:0000259" key="2">
    <source>
        <dbReference type="PROSITE" id="PS50404"/>
    </source>
</evidence>
<keyword evidence="5" id="KW-1185">Reference proteome</keyword>
<feature type="region of interest" description="Disordered" evidence="1">
    <location>
        <begin position="294"/>
        <end position="318"/>
    </location>
</feature>